<reference evidence="3 4" key="1">
    <citation type="submission" date="2019-08" db="EMBL/GenBank/DDBJ databases">
        <title>Archaea genome.</title>
        <authorList>
            <person name="Kajale S."/>
            <person name="Shouche Y."/>
            <person name="Deshpande N."/>
            <person name="Sharma A."/>
        </authorList>
    </citation>
    <scope>NUCLEOTIDE SEQUENCE [LARGE SCALE GENOMIC DNA]</scope>
    <source>
        <strain evidence="3 4">ESP3B_9</strain>
    </source>
</reference>
<dbReference type="RefSeq" id="WP_149082109.1">
    <property type="nucleotide sequence ID" value="NZ_VTAW01000019.1"/>
</dbReference>
<evidence type="ECO:0000313" key="4">
    <source>
        <dbReference type="Proteomes" id="UP000324104"/>
    </source>
</evidence>
<accession>A0A5D5ANJ5</accession>
<evidence type="ECO:0000256" key="1">
    <source>
        <dbReference type="SAM" id="MobiDB-lite"/>
    </source>
</evidence>
<proteinExistence type="predicted"/>
<evidence type="ECO:0000313" key="3">
    <source>
        <dbReference type="EMBL" id="TYT61312.1"/>
    </source>
</evidence>
<feature type="domain" description="DUF7993" evidence="2">
    <location>
        <begin position="1"/>
        <end position="156"/>
    </location>
</feature>
<dbReference type="InterPro" id="IPR058306">
    <property type="entry name" value="DUF7993"/>
</dbReference>
<dbReference type="Proteomes" id="UP000324104">
    <property type="component" value="Unassembled WGS sequence"/>
</dbReference>
<feature type="compositionally biased region" description="Acidic residues" evidence="1">
    <location>
        <begin position="61"/>
        <end position="83"/>
    </location>
</feature>
<dbReference type="EMBL" id="VTAW01000019">
    <property type="protein sequence ID" value="TYT61312.1"/>
    <property type="molecule type" value="Genomic_DNA"/>
</dbReference>
<dbReference type="Pfam" id="PF25956">
    <property type="entry name" value="DUF7993"/>
    <property type="match status" value="1"/>
</dbReference>
<dbReference type="AlphaFoldDB" id="A0A5D5ANJ5"/>
<comment type="caution">
    <text evidence="3">The sequence shown here is derived from an EMBL/GenBank/DDBJ whole genome shotgun (WGS) entry which is preliminary data.</text>
</comment>
<name>A0A5D5ANJ5_9EURY</name>
<gene>
    <name evidence="3" type="ORF">FYC77_13950</name>
</gene>
<protein>
    <recommendedName>
        <fullName evidence="2">DUF7993 domain-containing protein</fullName>
    </recommendedName>
</protein>
<evidence type="ECO:0000259" key="2">
    <source>
        <dbReference type="Pfam" id="PF25956"/>
    </source>
</evidence>
<keyword evidence="4" id="KW-1185">Reference proteome</keyword>
<sequence>MVEERITDGKRIAQLLASELEGREDGGLERIAVTDADRDVEPTADGARAYDVSVLSRDEATTPEDDVDVGDDASGDDGDGESDETVRIARVFVHENRARLEFAVGQDIAAQTAEEGDLRVRPKATEPPRTLVFVESGAAVKRATNVVQSVVARVQSTE</sequence>
<feature type="region of interest" description="Disordered" evidence="1">
    <location>
        <begin position="23"/>
        <end position="84"/>
    </location>
</feature>
<organism evidence="3 4">
    <name type="scientific">Natrialba swarupiae</name>
    <dbReference type="NCBI Taxonomy" id="2448032"/>
    <lineage>
        <taxon>Archaea</taxon>
        <taxon>Methanobacteriati</taxon>
        <taxon>Methanobacteriota</taxon>
        <taxon>Stenosarchaea group</taxon>
        <taxon>Halobacteria</taxon>
        <taxon>Halobacteriales</taxon>
        <taxon>Natrialbaceae</taxon>
        <taxon>Natrialba</taxon>
    </lineage>
</organism>